<dbReference type="PANTHER" id="PTHR43130:SF3">
    <property type="entry name" value="HTH-TYPE TRANSCRIPTIONAL REGULATOR RV1931C"/>
    <property type="match status" value="1"/>
</dbReference>
<reference evidence="2" key="1">
    <citation type="submission" date="2023-03" db="EMBL/GenBank/DDBJ databases">
        <authorList>
            <person name="Shen W."/>
            <person name="Cai J."/>
        </authorList>
    </citation>
    <scope>NUCLEOTIDE SEQUENCE</scope>
    <source>
        <strain evidence="2">B226-2</strain>
    </source>
</reference>
<organism evidence="2 3">
    <name type="scientific">Enterococcus asini</name>
    <dbReference type="NCBI Taxonomy" id="57732"/>
    <lineage>
        <taxon>Bacteria</taxon>
        <taxon>Bacillati</taxon>
        <taxon>Bacillota</taxon>
        <taxon>Bacilli</taxon>
        <taxon>Lactobacillales</taxon>
        <taxon>Enterococcaceae</taxon>
        <taxon>Enterococcus</taxon>
    </lineage>
</organism>
<dbReference type="Gene3D" id="3.40.50.880">
    <property type="match status" value="1"/>
</dbReference>
<dbReference type="Proteomes" id="UP001256711">
    <property type="component" value="Unassembled WGS sequence"/>
</dbReference>
<comment type="caution">
    <text evidence="2">The sequence shown here is derived from an EMBL/GenBank/DDBJ whole genome shotgun (WGS) entry which is preliminary data.</text>
</comment>
<dbReference type="InterPro" id="IPR002818">
    <property type="entry name" value="DJ-1/PfpI"/>
</dbReference>
<evidence type="ECO:0000313" key="2">
    <source>
        <dbReference type="EMBL" id="MDT2809703.1"/>
    </source>
</evidence>
<evidence type="ECO:0000313" key="3">
    <source>
        <dbReference type="Proteomes" id="UP001256711"/>
    </source>
</evidence>
<sequence length="102" mass="11159">MNLTEKKKPIAAICVGSLAVAKSGVLKGRKGTTYRFPGNSRQAQMRSLGVQVNAQSRIIEDQNIITSSSPETALDVAFRLLEKLTTTQNMLELKTRMGFSTD</sequence>
<dbReference type="InterPro" id="IPR052158">
    <property type="entry name" value="INH-QAR"/>
</dbReference>
<protein>
    <submittedName>
        <fullName evidence="2">DJ-1/PfpI family protein</fullName>
    </submittedName>
</protein>
<accession>A0AAW8TTT1</accession>
<dbReference type="Pfam" id="PF01965">
    <property type="entry name" value="DJ-1_PfpI"/>
    <property type="match status" value="1"/>
</dbReference>
<dbReference type="RefSeq" id="WP_270598194.1">
    <property type="nucleotide sequence ID" value="NZ_JAQESC010000005.1"/>
</dbReference>
<dbReference type="PANTHER" id="PTHR43130">
    <property type="entry name" value="ARAC-FAMILY TRANSCRIPTIONAL REGULATOR"/>
    <property type="match status" value="1"/>
</dbReference>
<proteinExistence type="predicted"/>
<feature type="domain" description="DJ-1/PfpI" evidence="1">
    <location>
        <begin position="3"/>
        <end position="82"/>
    </location>
</feature>
<dbReference type="InterPro" id="IPR029062">
    <property type="entry name" value="Class_I_gatase-like"/>
</dbReference>
<gene>
    <name evidence="2" type="ORF">P7H43_04345</name>
</gene>
<dbReference type="AlphaFoldDB" id="A0AAW8TTT1"/>
<dbReference type="EMBL" id="JARQBJ010000002">
    <property type="protein sequence ID" value="MDT2809703.1"/>
    <property type="molecule type" value="Genomic_DNA"/>
</dbReference>
<dbReference type="SUPFAM" id="SSF52317">
    <property type="entry name" value="Class I glutamine amidotransferase-like"/>
    <property type="match status" value="1"/>
</dbReference>
<evidence type="ECO:0000259" key="1">
    <source>
        <dbReference type="Pfam" id="PF01965"/>
    </source>
</evidence>
<name>A0AAW8TTT1_9ENTE</name>